<sequence>MREAFKFANILFEPTEDSSVYFLQITDGSNVRRYLTVLTSEAITLIEAIRKVSYDSEDVQTIGFLNFLKEQKCAVVPMKEHIPVDSTGILESFPLTKYTQLHLKEYTICLGEEEFEVPNPRVLFDLIKKTAKNKSDAKDIINGILKRERRLAATASGQADDI</sequence>
<dbReference type="KEGG" id="vg:54995047"/>
<reference evidence="1" key="1">
    <citation type="submission" date="2017-11" db="EMBL/GenBank/DDBJ databases">
        <title>SP3 genome.</title>
        <authorList>
            <person name="Sritha K.S."/>
            <person name="Sarita G.B."/>
            <person name="Jeena A."/>
        </authorList>
    </citation>
    <scope>NUCLEOTIDE SEQUENCE [LARGE SCALE GENOMIC DNA]</scope>
</reference>
<protein>
    <submittedName>
        <fullName evidence="1">Uncharacterized protein</fullName>
    </submittedName>
</protein>
<name>A0A2H4PIA7_9CAUD</name>
<proteinExistence type="predicted"/>
<dbReference type="Proteomes" id="UP000259545">
    <property type="component" value="Segment"/>
</dbReference>
<keyword evidence="2" id="KW-1185">Reference proteome</keyword>
<accession>A0A2H4PIA7</accession>
<dbReference type="EMBL" id="MG387042">
    <property type="protein sequence ID" value="ATW62544.1"/>
    <property type="molecule type" value="Genomic_DNA"/>
</dbReference>
<evidence type="ECO:0000313" key="2">
    <source>
        <dbReference type="Proteomes" id="UP000259545"/>
    </source>
</evidence>
<evidence type="ECO:0000313" key="1">
    <source>
        <dbReference type="EMBL" id="ATW62544.1"/>
    </source>
</evidence>
<organism evidence="1 2">
    <name type="scientific">Salmonella phage SP-3</name>
    <dbReference type="NCBI Taxonomy" id="1186124"/>
    <lineage>
        <taxon>Viruses</taxon>
        <taxon>Duplodnaviria</taxon>
        <taxon>Heunggongvirae</taxon>
        <taxon>Uroviricota</taxon>
        <taxon>Caudoviricetes</taxon>
    </lineage>
</organism>